<organism evidence="2">
    <name type="scientific">marine sediment metagenome</name>
    <dbReference type="NCBI Taxonomy" id="412755"/>
    <lineage>
        <taxon>unclassified sequences</taxon>
        <taxon>metagenomes</taxon>
        <taxon>ecological metagenomes</taxon>
    </lineage>
</organism>
<dbReference type="Pfam" id="PF06050">
    <property type="entry name" value="HGD-D"/>
    <property type="match status" value="1"/>
</dbReference>
<sequence>NEFKKFKLVLEKHSNKIIKEEALEGAISLFTKSRSLYRKLNSLRLESPPLISGKEMMDLTNEFFNTDPIIWNENNKDLLEKRREINPINNKPRVLLSGSPIHNVEFIDFIENCGLNVIYEDLCTGSKFFDLDVPKSKDLLESLSKAYINRSPCARMMKIEERAAYINKISQKFKIDGIIHHSLKFCDTYLYDVPQLKDLLNEKDLKVLFIESDGLQSMNQLKTRIEAFTEMIKN</sequence>
<name>A0A0F9IBV8_9ZZZZ</name>
<dbReference type="AlphaFoldDB" id="A0A0F9IBV8"/>
<evidence type="ECO:0008006" key="3">
    <source>
        <dbReference type="Google" id="ProtNLM"/>
    </source>
</evidence>
<dbReference type="EMBL" id="LAZR01021578">
    <property type="protein sequence ID" value="KKL84862.1"/>
    <property type="molecule type" value="Genomic_DNA"/>
</dbReference>
<evidence type="ECO:0000256" key="1">
    <source>
        <dbReference type="ARBA" id="ARBA00005806"/>
    </source>
</evidence>
<comment type="caution">
    <text evidence="2">The sequence shown here is derived from an EMBL/GenBank/DDBJ whole genome shotgun (WGS) entry which is preliminary data.</text>
</comment>
<gene>
    <name evidence="2" type="ORF">LCGC14_1960470</name>
</gene>
<dbReference type="Gene3D" id="3.40.50.11900">
    <property type="match status" value="1"/>
</dbReference>
<dbReference type="PANTHER" id="PTHR30548:SF1">
    <property type="entry name" value="DEHYDRATASE SUBUNIT MJ0007-RELATED"/>
    <property type="match status" value="1"/>
</dbReference>
<feature type="non-terminal residue" evidence="2">
    <location>
        <position position="1"/>
    </location>
</feature>
<dbReference type="InterPro" id="IPR010327">
    <property type="entry name" value="FldB/FldC_alpha/beta"/>
</dbReference>
<dbReference type="PANTHER" id="PTHR30548">
    <property type="entry name" value="2-HYDROXYGLUTARYL-COA DEHYDRATASE, D-COMPONENT-RELATED"/>
    <property type="match status" value="1"/>
</dbReference>
<comment type="similarity">
    <text evidence="1">Belongs to the FldB/FldC dehydratase alpha/beta subunit family.</text>
</comment>
<evidence type="ECO:0000313" key="2">
    <source>
        <dbReference type="EMBL" id="KKL84862.1"/>
    </source>
</evidence>
<proteinExistence type="inferred from homology"/>
<accession>A0A0F9IBV8</accession>
<protein>
    <recommendedName>
        <fullName evidence="3">2-hydroxyglutaryl-CoA dehydratase D-component</fullName>
    </recommendedName>
</protein>
<dbReference type="Gene3D" id="1.20.1270.370">
    <property type="match status" value="1"/>
</dbReference>
<reference evidence="2" key="1">
    <citation type="journal article" date="2015" name="Nature">
        <title>Complex archaea that bridge the gap between prokaryotes and eukaryotes.</title>
        <authorList>
            <person name="Spang A."/>
            <person name="Saw J.H."/>
            <person name="Jorgensen S.L."/>
            <person name="Zaremba-Niedzwiedzka K."/>
            <person name="Martijn J."/>
            <person name="Lind A.E."/>
            <person name="van Eijk R."/>
            <person name="Schleper C."/>
            <person name="Guy L."/>
            <person name="Ettema T.J."/>
        </authorList>
    </citation>
    <scope>NUCLEOTIDE SEQUENCE</scope>
</reference>